<evidence type="ECO:0000259" key="9">
    <source>
        <dbReference type="PROSITE" id="PS50011"/>
    </source>
</evidence>
<evidence type="ECO:0000256" key="4">
    <source>
        <dbReference type="ARBA" id="ARBA00022777"/>
    </source>
</evidence>
<gene>
    <name evidence="10" type="ORF">PPENT_87.1.T0900066</name>
</gene>
<evidence type="ECO:0000313" key="10">
    <source>
        <dbReference type="EMBL" id="CAD8187833.1"/>
    </source>
</evidence>
<reference evidence="10" key="1">
    <citation type="submission" date="2021-01" db="EMBL/GenBank/DDBJ databases">
        <authorList>
            <consortium name="Genoscope - CEA"/>
            <person name="William W."/>
        </authorList>
    </citation>
    <scope>NUCLEOTIDE SEQUENCE</scope>
</reference>
<dbReference type="InterPro" id="IPR030616">
    <property type="entry name" value="Aur-like"/>
</dbReference>
<organism evidence="10 11">
    <name type="scientific">Paramecium pentaurelia</name>
    <dbReference type="NCBI Taxonomy" id="43138"/>
    <lineage>
        <taxon>Eukaryota</taxon>
        <taxon>Sar</taxon>
        <taxon>Alveolata</taxon>
        <taxon>Ciliophora</taxon>
        <taxon>Intramacronucleata</taxon>
        <taxon>Oligohymenophorea</taxon>
        <taxon>Peniculida</taxon>
        <taxon>Parameciidae</taxon>
        <taxon>Paramecium</taxon>
    </lineage>
</organism>
<dbReference type="PROSITE" id="PS50011">
    <property type="entry name" value="PROTEIN_KINASE_DOM"/>
    <property type="match status" value="1"/>
</dbReference>
<dbReference type="Proteomes" id="UP000689195">
    <property type="component" value="Unassembled WGS sequence"/>
</dbReference>
<feature type="binding site" evidence="7">
    <location>
        <position position="125"/>
    </location>
    <ligand>
        <name>ATP</name>
        <dbReference type="ChEBI" id="CHEBI:30616"/>
    </ligand>
</feature>
<dbReference type="GO" id="GO:0004674">
    <property type="term" value="F:protein serine/threonine kinase activity"/>
    <property type="evidence" value="ECO:0007669"/>
    <property type="project" value="UniProtKB-KW"/>
</dbReference>
<proteinExistence type="predicted"/>
<feature type="domain" description="Protein kinase" evidence="9">
    <location>
        <begin position="1"/>
        <end position="230"/>
    </location>
</feature>
<evidence type="ECO:0000256" key="1">
    <source>
        <dbReference type="ARBA" id="ARBA00022527"/>
    </source>
</evidence>
<dbReference type="AlphaFoldDB" id="A0A8S1WEX6"/>
<comment type="caution">
    <text evidence="10">The sequence shown here is derived from an EMBL/GenBank/DDBJ whole genome shotgun (WGS) entry which is preliminary data.</text>
</comment>
<evidence type="ECO:0000313" key="11">
    <source>
        <dbReference type="Proteomes" id="UP000689195"/>
    </source>
</evidence>
<dbReference type="GO" id="GO:0005524">
    <property type="term" value="F:ATP binding"/>
    <property type="evidence" value="ECO:0007669"/>
    <property type="project" value="UniProtKB-KW"/>
</dbReference>
<feature type="binding site" evidence="7">
    <location>
        <position position="36"/>
    </location>
    <ligand>
        <name>ATP</name>
        <dbReference type="ChEBI" id="CHEBI:30616"/>
    </ligand>
</feature>
<dbReference type="FunFam" id="1.10.510.10:FF:001178">
    <property type="entry name" value="Uncharacterized protein"/>
    <property type="match status" value="1"/>
</dbReference>
<keyword evidence="4" id="KW-0418">Kinase</keyword>
<dbReference type="PANTHER" id="PTHR24350">
    <property type="entry name" value="SERINE/THREONINE-PROTEIN KINASE IAL-RELATED"/>
    <property type="match status" value="1"/>
</dbReference>
<evidence type="ECO:0000256" key="3">
    <source>
        <dbReference type="ARBA" id="ARBA00022741"/>
    </source>
</evidence>
<sequence>MPKYKNFKTIKKLGVVKYSEVFLTLQIQTGFLVALKVIQKALIIKEMMQSQLESEIVLVLEYCSHGQLNTVQQTKQNKRFTEKEAAQLVQQITFALMYIHNLDLIHIDIKPDNILLNFGQVKLADFSFYVYSPDEYKQTQCGTLIYASPEILEDDMYDKKIDIWGLGVLTYELCFGKPLWKENQQELIKTTCFMIPYTASRDLRNFIENLVKRLSCERYTAQKAYNHGWFQRSMQVIPYYISSKDGLFN</sequence>
<keyword evidence="2" id="KW-0808">Transferase</keyword>
<evidence type="ECO:0000256" key="5">
    <source>
        <dbReference type="ARBA" id="ARBA00022840"/>
    </source>
</evidence>
<dbReference type="InterPro" id="IPR000719">
    <property type="entry name" value="Prot_kinase_dom"/>
</dbReference>
<evidence type="ECO:0000256" key="2">
    <source>
        <dbReference type="ARBA" id="ARBA00022679"/>
    </source>
</evidence>
<keyword evidence="11" id="KW-1185">Reference proteome</keyword>
<keyword evidence="5 7" id="KW-0067">ATP-binding</keyword>
<accession>A0A8S1WEX6</accession>
<dbReference type="InterPro" id="IPR008271">
    <property type="entry name" value="Ser/Thr_kinase_AS"/>
</dbReference>
<dbReference type="PROSITE" id="PS00108">
    <property type="entry name" value="PROTEIN_KINASE_ST"/>
    <property type="match status" value="1"/>
</dbReference>
<protein>
    <recommendedName>
        <fullName evidence="9">Protein kinase domain-containing protein</fullName>
    </recommendedName>
</protein>
<feature type="active site" description="Proton acceptor" evidence="6">
    <location>
        <position position="108"/>
    </location>
</feature>
<feature type="binding site" evidence="7">
    <location>
        <position position="17"/>
    </location>
    <ligand>
        <name>ATP</name>
        <dbReference type="ChEBI" id="CHEBI:30616"/>
    </ligand>
</feature>
<evidence type="ECO:0000256" key="6">
    <source>
        <dbReference type="PIRSR" id="PIRSR630616-1"/>
    </source>
</evidence>
<feature type="cross-link" description="Glycyl lysine isopeptide (Lys-Gly) (interchain with G-Cter in SUMO2)" evidence="8">
    <location>
        <position position="110"/>
    </location>
</feature>
<dbReference type="EMBL" id="CAJJDO010000090">
    <property type="protein sequence ID" value="CAD8187833.1"/>
    <property type="molecule type" value="Genomic_DNA"/>
</dbReference>
<dbReference type="Pfam" id="PF00069">
    <property type="entry name" value="Pkinase"/>
    <property type="match status" value="1"/>
</dbReference>
<evidence type="ECO:0000256" key="8">
    <source>
        <dbReference type="PIRSR" id="PIRSR630616-3"/>
    </source>
</evidence>
<name>A0A8S1WEX6_9CILI</name>
<dbReference type="SMART" id="SM00220">
    <property type="entry name" value="S_TKc"/>
    <property type="match status" value="1"/>
</dbReference>
<dbReference type="OrthoDB" id="679259at2759"/>
<keyword evidence="1" id="KW-0723">Serine/threonine-protein kinase</keyword>
<evidence type="ECO:0000256" key="7">
    <source>
        <dbReference type="PIRSR" id="PIRSR630616-2"/>
    </source>
</evidence>
<keyword evidence="3 7" id="KW-0547">Nucleotide-binding</keyword>